<keyword evidence="3" id="KW-0328">Glycosyltransferase</keyword>
<accession>A0A097ARB1</accession>
<feature type="transmembrane region" description="Helical" evidence="1">
    <location>
        <begin position="9"/>
        <end position="28"/>
    </location>
</feature>
<dbReference type="Gene3D" id="3.40.710.10">
    <property type="entry name" value="DD-peptidase/beta-lactamase superfamily"/>
    <property type="match status" value="1"/>
</dbReference>
<gene>
    <name evidence="3" type="primary">pbpB</name>
    <name evidence="3" type="ORF">TKV_c11720</name>
</gene>
<protein>
    <submittedName>
        <fullName evidence="3">Penicillin-binding protein PbpB</fullName>
        <ecNumber evidence="3">2.4.1.129</ecNumber>
    </submittedName>
</protein>
<proteinExistence type="predicted"/>
<dbReference type="RefSeq" id="WP_049685115.1">
    <property type="nucleotide sequence ID" value="NZ_CP009170.1"/>
</dbReference>
<dbReference type="EMBL" id="CP009170">
    <property type="protein sequence ID" value="AIS52343.1"/>
    <property type="molecule type" value="Genomic_DNA"/>
</dbReference>
<feature type="domain" description="Penicillin-binding protein transpeptidase" evidence="2">
    <location>
        <begin position="227"/>
        <end position="529"/>
    </location>
</feature>
<dbReference type="InterPro" id="IPR012338">
    <property type="entry name" value="Beta-lactam/transpept-like"/>
</dbReference>
<dbReference type="Pfam" id="PF00905">
    <property type="entry name" value="Transpeptidase"/>
    <property type="match status" value="1"/>
</dbReference>
<dbReference type="KEGG" id="tki:TKV_c11720"/>
<dbReference type="STRING" id="2325.TKV_c11720"/>
<dbReference type="OrthoDB" id="9804124at2"/>
<dbReference type="EC" id="2.4.1.129" evidence="3"/>
<dbReference type="GO" id="GO:0005886">
    <property type="term" value="C:plasma membrane"/>
    <property type="evidence" value="ECO:0007669"/>
    <property type="project" value="TreeGrafter"/>
</dbReference>
<organism evidence="3 4">
    <name type="scientific">Thermoanaerobacter kivui</name>
    <name type="common">Acetogenium kivui</name>
    <dbReference type="NCBI Taxonomy" id="2325"/>
    <lineage>
        <taxon>Bacteria</taxon>
        <taxon>Bacillati</taxon>
        <taxon>Bacillota</taxon>
        <taxon>Clostridia</taxon>
        <taxon>Thermoanaerobacterales</taxon>
        <taxon>Thermoanaerobacteraceae</taxon>
        <taxon>Thermoanaerobacter</taxon>
    </lineage>
</organism>
<sequence>MENRNYRIVFLRVVLSILTLTLIFRLFYIQVIKGDFYSQKAVEQKIRSFKILERRGEIYDRNMTPFTDREYKEYIFAIPKMLTDKEKAAKVISEIAAVNCEDVLKSLKSAKDYVKYEVKFNSNNKLPIGIFKLALPQRYSQNSLARHVIGYVGEKKMGLEDTFNEILNSKREDSIAVFTDGNNTDYIKGLGVRLKTSGKEVLGVKTTLDYHIQKAVEDALDKNMVDGAAVVLDIKTGDILAMASRPNFDQNNIQAYLNSSNEEFINKAVSMYPPGSIFKIVIAAAALEYNKVNLQDTFYCSGSYDINGIVFHDYKGESHGVINMVKGFAVSCNTTFIKIGQITGAKNILEMARKFGIESDDGLPIPEQIGRLPKLSDTYGAGIGNLSIGQGDVLMTPLQAADIAATIANNGVRNVPRLVTAIVDEEGKEIEKLSQKKSYRVISEKTAKILKGMMREVVIDQEGTGKRAETTYGSAGKTGSAEVSKELNIYHAWFTGFVPFDKPKYAISIFVKNGDTGGTKAAPLFKEIAEEIMKY</sequence>
<reference evidence="4" key="1">
    <citation type="journal article" date="2015" name="Genome Announc.">
        <title>Whole-Genome Sequences of 80 Environmental and Clinical Isolates of Burkholderia pseudomallei.</title>
        <authorList>
            <person name="Johnson S.L."/>
            <person name="Baker A.L."/>
            <person name="Chain P.S."/>
            <person name="Currie B.J."/>
            <person name="Daligault H.E."/>
            <person name="Davenport K.W."/>
            <person name="Davis C.B."/>
            <person name="Inglis T.J."/>
            <person name="Kaestli M."/>
            <person name="Koren S."/>
            <person name="Mayo M."/>
            <person name="Merritt A.J."/>
            <person name="Price E.P."/>
            <person name="Sarovich D.S."/>
            <person name="Warner J."/>
            <person name="Rosovitz M.J."/>
        </authorList>
    </citation>
    <scope>NUCLEOTIDE SEQUENCE [LARGE SCALE GENOMIC DNA]</scope>
    <source>
        <strain evidence="4">DSM 2030</strain>
    </source>
</reference>
<evidence type="ECO:0000259" key="2">
    <source>
        <dbReference type="Pfam" id="PF00905"/>
    </source>
</evidence>
<evidence type="ECO:0000313" key="3">
    <source>
        <dbReference type="EMBL" id="AIS52343.1"/>
    </source>
</evidence>
<dbReference type="GO" id="GO:0071972">
    <property type="term" value="F:peptidoglycan L,D-transpeptidase activity"/>
    <property type="evidence" value="ECO:0007669"/>
    <property type="project" value="TreeGrafter"/>
</dbReference>
<dbReference type="SUPFAM" id="SSF56519">
    <property type="entry name" value="Penicillin binding protein dimerisation domain"/>
    <property type="match status" value="1"/>
</dbReference>
<evidence type="ECO:0000256" key="1">
    <source>
        <dbReference type="SAM" id="Phobius"/>
    </source>
</evidence>
<dbReference type="HOGENOM" id="CLU_009289_6_3_9"/>
<dbReference type="Gene3D" id="3.90.1310.10">
    <property type="entry name" value="Penicillin-binding protein 2a (Domain 2)"/>
    <property type="match status" value="1"/>
</dbReference>
<keyword evidence="4" id="KW-1185">Reference proteome</keyword>
<name>A0A097ARB1_THEKI</name>
<dbReference type="GO" id="GO:0016757">
    <property type="term" value="F:glycosyltransferase activity"/>
    <property type="evidence" value="ECO:0007669"/>
    <property type="project" value="UniProtKB-KW"/>
</dbReference>
<dbReference type="InterPro" id="IPR036138">
    <property type="entry name" value="PBP_dimer_sf"/>
</dbReference>
<dbReference type="PANTHER" id="PTHR30627">
    <property type="entry name" value="PEPTIDOGLYCAN D,D-TRANSPEPTIDASE"/>
    <property type="match status" value="1"/>
</dbReference>
<dbReference type="AlphaFoldDB" id="A0A097ARB1"/>
<keyword evidence="3" id="KW-0808">Transferase</keyword>
<keyword evidence="1" id="KW-0812">Transmembrane</keyword>
<dbReference type="eggNOG" id="COG0768">
    <property type="taxonomic scope" value="Bacteria"/>
</dbReference>
<dbReference type="GO" id="GO:0008658">
    <property type="term" value="F:penicillin binding"/>
    <property type="evidence" value="ECO:0007669"/>
    <property type="project" value="InterPro"/>
</dbReference>
<dbReference type="GO" id="GO:0071555">
    <property type="term" value="P:cell wall organization"/>
    <property type="evidence" value="ECO:0007669"/>
    <property type="project" value="TreeGrafter"/>
</dbReference>
<dbReference type="InterPro" id="IPR001460">
    <property type="entry name" value="PCN-bd_Tpept"/>
</dbReference>
<keyword evidence="1" id="KW-0472">Membrane</keyword>
<dbReference type="InterPro" id="IPR050515">
    <property type="entry name" value="Beta-lactam/transpept"/>
</dbReference>
<dbReference type="SUPFAM" id="SSF56601">
    <property type="entry name" value="beta-lactamase/transpeptidase-like"/>
    <property type="match status" value="1"/>
</dbReference>
<dbReference type="PANTHER" id="PTHR30627:SF24">
    <property type="entry name" value="PENICILLIN-BINDING PROTEIN 4B"/>
    <property type="match status" value="1"/>
</dbReference>
<dbReference type="Proteomes" id="UP000029669">
    <property type="component" value="Chromosome"/>
</dbReference>
<keyword evidence="1" id="KW-1133">Transmembrane helix</keyword>
<evidence type="ECO:0000313" key="4">
    <source>
        <dbReference type="Proteomes" id="UP000029669"/>
    </source>
</evidence>